<dbReference type="STRING" id="270498.CHK_1109"/>
<keyword evidence="6" id="KW-0489">Methyltransferase</keyword>
<dbReference type="InterPro" id="IPR036594">
    <property type="entry name" value="Meth_synthase_dom"/>
</dbReference>
<keyword evidence="2" id="KW-0479">Metal-binding</keyword>
<dbReference type="GO" id="GO:0046872">
    <property type="term" value="F:metal ion binding"/>
    <property type="evidence" value="ECO:0007669"/>
    <property type="project" value="UniProtKB-KW"/>
</dbReference>
<evidence type="ECO:0000259" key="4">
    <source>
        <dbReference type="PROSITE" id="PS51332"/>
    </source>
</evidence>
<dbReference type="GO" id="GO:0005829">
    <property type="term" value="C:cytosol"/>
    <property type="evidence" value="ECO:0007669"/>
    <property type="project" value="TreeGrafter"/>
</dbReference>
<dbReference type="AlphaFoldDB" id="A0A0M2NK29"/>
<dbReference type="InterPro" id="IPR006158">
    <property type="entry name" value="Cobalamin-bd"/>
</dbReference>
<gene>
    <name evidence="6" type="ORF">CHK_1109</name>
</gene>
<dbReference type="SMART" id="SM01018">
    <property type="entry name" value="B12-binding_2"/>
    <property type="match status" value="1"/>
</dbReference>
<dbReference type="GO" id="GO:0046653">
    <property type="term" value="P:tetrahydrofolate metabolic process"/>
    <property type="evidence" value="ECO:0007669"/>
    <property type="project" value="TreeGrafter"/>
</dbReference>
<dbReference type="InterPro" id="IPR050554">
    <property type="entry name" value="Met_Synthase/Corrinoid"/>
</dbReference>
<dbReference type="PROSITE" id="PS51337">
    <property type="entry name" value="B12_BINDING_NTER"/>
    <property type="match status" value="1"/>
</dbReference>
<dbReference type="SUPFAM" id="SSF52242">
    <property type="entry name" value="Cobalamin (vitamin B12)-binding domain"/>
    <property type="match status" value="1"/>
</dbReference>
<evidence type="ECO:0000313" key="7">
    <source>
        <dbReference type="Proteomes" id="UP000034076"/>
    </source>
</evidence>
<dbReference type="GO" id="GO:0050667">
    <property type="term" value="P:homocysteine metabolic process"/>
    <property type="evidence" value="ECO:0007669"/>
    <property type="project" value="TreeGrafter"/>
</dbReference>
<dbReference type="Pfam" id="PF02310">
    <property type="entry name" value="B12-binding"/>
    <property type="match status" value="1"/>
</dbReference>
<keyword evidence="7" id="KW-1185">Reference proteome</keyword>
<dbReference type="EMBL" id="LAYJ01000078">
    <property type="protein sequence ID" value="KKI51321.1"/>
    <property type="molecule type" value="Genomic_DNA"/>
</dbReference>
<sequence length="210" mass="22244">MSVYEELSTLVQQGRANNVKDIIAAELEKGTNPKDLLQDGLLVGMSIIGEKFKNNQVYVPEVLIAARAMQAGIDGLASALASENMESKGKVVLGTVKGDLHDIGKNLVRIMLESKGLEVIDLGVDVSAEKFVQTAIDENAQVIACSALLTTTMAVMKEVVDEVNAKGLKGKVKVMVGGAPVTEDFKNKIGADYYTADASSASDVALQICQ</sequence>
<feature type="domain" description="B12-binding" evidence="4">
    <location>
        <begin position="88"/>
        <end position="210"/>
    </location>
</feature>
<proteinExistence type="inferred from homology"/>
<dbReference type="Proteomes" id="UP000034076">
    <property type="component" value="Unassembled WGS sequence"/>
</dbReference>
<dbReference type="Gene3D" id="3.40.50.280">
    <property type="entry name" value="Cobalamin-binding domain"/>
    <property type="match status" value="1"/>
</dbReference>
<evidence type="ECO:0000256" key="2">
    <source>
        <dbReference type="ARBA" id="ARBA00022723"/>
    </source>
</evidence>
<accession>A0A0M2NK29</accession>
<dbReference type="Pfam" id="PF02607">
    <property type="entry name" value="B12-binding_2"/>
    <property type="match status" value="1"/>
</dbReference>
<keyword evidence="3" id="KW-0170">Cobalt</keyword>
<comment type="caution">
    <text evidence="6">The sequence shown here is derived from an EMBL/GenBank/DDBJ whole genome shotgun (WGS) entry which is preliminary data.</text>
</comment>
<evidence type="ECO:0000259" key="5">
    <source>
        <dbReference type="PROSITE" id="PS51337"/>
    </source>
</evidence>
<keyword evidence="6" id="KW-0808">Transferase</keyword>
<dbReference type="PANTHER" id="PTHR45833:SF1">
    <property type="entry name" value="METHIONINE SYNTHASE"/>
    <property type="match status" value="1"/>
</dbReference>
<dbReference type="SUPFAM" id="SSF47644">
    <property type="entry name" value="Methionine synthase domain"/>
    <property type="match status" value="1"/>
</dbReference>
<dbReference type="PROSITE" id="PS51332">
    <property type="entry name" value="B12_BINDING"/>
    <property type="match status" value="1"/>
</dbReference>
<dbReference type="FunFam" id="3.40.50.280:FF:000003">
    <property type="entry name" value="Dimethylamine methyltransferase corrinoid protein"/>
    <property type="match status" value="1"/>
</dbReference>
<organism evidence="6 7">
    <name type="scientific">Christensenella hongkongensis</name>
    <dbReference type="NCBI Taxonomy" id="270498"/>
    <lineage>
        <taxon>Bacteria</taxon>
        <taxon>Bacillati</taxon>
        <taxon>Bacillota</taxon>
        <taxon>Clostridia</taxon>
        <taxon>Christensenellales</taxon>
        <taxon>Christensenellaceae</taxon>
        <taxon>Christensenella</taxon>
    </lineage>
</organism>
<dbReference type="GO" id="GO:0031419">
    <property type="term" value="F:cobalamin binding"/>
    <property type="evidence" value="ECO:0007669"/>
    <property type="project" value="InterPro"/>
</dbReference>
<dbReference type="PANTHER" id="PTHR45833">
    <property type="entry name" value="METHIONINE SYNTHASE"/>
    <property type="match status" value="1"/>
</dbReference>
<dbReference type="CDD" id="cd02070">
    <property type="entry name" value="corrinoid_protein_B12-BD"/>
    <property type="match status" value="1"/>
</dbReference>
<reference evidence="6 7" key="1">
    <citation type="submission" date="2015-04" db="EMBL/GenBank/DDBJ databases">
        <title>Draft genome sequence of bacteremic isolate Catabacter hongkongensis type strain HKU16T.</title>
        <authorList>
            <person name="Lau S.K."/>
            <person name="Teng J.L."/>
            <person name="Huang Y."/>
            <person name="Curreem S.O."/>
            <person name="Tsui S.K."/>
            <person name="Woo P.C."/>
        </authorList>
    </citation>
    <scope>NUCLEOTIDE SEQUENCE [LARGE SCALE GENOMIC DNA]</scope>
    <source>
        <strain evidence="6 7">HKU16</strain>
    </source>
</reference>
<dbReference type="OrthoDB" id="9803687at2"/>
<dbReference type="InterPro" id="IPR036724">
    <property type="entry name" value="Cobalamin-bd_sf"/>
</dbReference>
<evidence type="ECO:0000256" key="3">
    <source>
        <dbReference type="ARBA" id="ARBA00023285"/>
    </source>
</evidence>
<name>A0A0M2NK29_9FIRM</name>
<evidence type="ECO:0000256" key="1">
    <source>
        <dbReference type="ARBA" id="ARBA00010854"/>
    </source>
</evidence>
<comment type="similarity">
    <text evidence="1">Belongs to the methylamine corrinoid protein family.</text>
</comment>
<dbReference type="RefSeq" id="WP_046443013.1">
    <property type="nucleotide sequence ID" value="NZ_LAYJ01000078.1"/>
</dbReference>
<dbReference type="GO" id="GO:0032259">
    <property type="term" value="P:methylation"/>
    <property type="evidence" value="ECO:0007669"/>
    <property type="project" value="UniProtKB-KW"/>
</dbReference>
<feature type="domain" description="B12-binding N-terminal" evidence="5">
    <location>
        <begin position="1"/>
        <end position="88"/>
    </location>
</feature>
<dbReference type="InterPro" id="IPR003759">
    <property type="entry name" value="Cbl-bd_cap"/>
</dbReference>
<dbReference type="GO" id="GO:0008705">
    <property type="term" value="F:methionine synthase activity"/>
    <property type="evidence" value="ECO:0007669"/>
    <property type="project" value="TreeGrafter"/>
</dbReference>
<protein>
    <submittedName>
        <fullName evidence="6">Methyltransferase corrinoid protein</fullName>
    </submittedName>
</protein>
<evidence type="ECO:0000313" key="6">
    <source>
        <dbReference type="EMBL" id="KKI51321.1"/>
    </source>
</evidence>
<dbReference type="Gene3D" id="1.10.1240.10">
    <property type="entry name" value="Methionine synthase domain"/>
    <property type="match status" value="1"/>
</dbReference>